<reference evidence="2 3" key="1">
    <citation type="submission" date="2015-09" db="EMBL/GenBank/DDBJ databases">
        <authorList>
            <consortium name="Swine Surveillance"/>
        </authorList>
    </citation>
    <scope>NUCLEOTIDE SEQUENCE [LARGE SCALE GENOMIC DNA]</scope>
    <source>
        <strain evidence="2 3">16</strain>
    </source>
</reference>
<evidence type="ECO:0000313" key="2">
    <source>
        <dbReference type="EMBL" id="KPL54657.1"/>
    </source>
</evidence>
<dbReference type="InterPro" id="IPR001763">
    <property type="entry name" value="Rhodanese-like_dom"/>
</dbReference>
<dbReference type="Gene3D" id="3.40.250.10">
    <property type="entry name" value="Rhodanese-like domain"/>
    <property type="match status" value="4"/>
</dbReference>
<keyword evidence="3" id="KW-1185">Reference proteome</keyword>
<dbReference type="STRING" id="665126.ABB55_22520"/>
<keyword evidence="2" id="KW-0808">Transferase</keyword>
<dbReference type="PANTHER" id="PTHR44086">
    <property type="entry name" value="THIOSULFATE SULFURTRANSFERASE RDL2, MITOCHONDRIAL-RELATED"/>
    <property type="match status" value="1"/>
</dbReference>
<reference evidence="2 3" key="2">
    <citation type="submission" date="2015-10" db="EMBL/GenBank/DDBJ databases">
        <title>Draft Genome Sequence of Prosthecomicrobium hirschii ATCC 27832.</title>
        <authorList>
            <person name="Daniel J."/>
            <person name="Givan S.A."/>
            <person name="Brun Y.V."/>
            <person name="Brown P.J."/>
        </authorList>
    </citation>
    <scope>NUCLEOTIDE SEQUENCE [LARGE SCALE GENOMIC DNA]</scope>
    <source>
        <strain evidence="2 3">16</strain>
    </source>
</reference>
<feature type="domain" description="Rhodanese" evidence="1">
    <location>
        <begin position="16"/>
        <end position="105"/>
    </location>
</feature>
<dbReference type="PANTHER" id="PTHR44086:SF10">
    <property type="entry name" value="THIOSULFATE SULFURTRANSFERASE_RHODANESE-LIKE DOMAIN-CONTAINING PROTEIN 3"/>
    <property type="match status" value="1"/>
</dbReference>
<feature type="domain" description="Rhodanese" evidence="1">
    <location>
        <begin position="138"/>
        <end position="229"/>
    </location>
</feature>
<comment type="caution">
    <text evidence="2">The sequence shown here is derived from an EMBL/GenBank/DDBJ whole genome shotgun (WGS) entry which is preliminary data.</text>
</comment>
<gene>
    <name evidence="2" type="ORF">ABB55_22520</name>
</gene>
<organism evidence="2 3">
    <name type="scientific">Prosthecodimorpha hirschii</name>
    <dbReference type="NCBI Taxonomy" id="665126"/>
    <lineage>
        <taxon>Bacteria</taxon>
        <taxon>Pseudomonadati</taxon>
        <taxon>Pseudomonadota</taxon>
        <taxon>Alphaproteobacteria</taxon>
        <taxon>Hyphomicrobiales</taxon>
        <taxon>Ancalomicrobiaceae</taxon>
        <taxon>Prosthecodimorpha</taxon>
    </lineage>
</organism>
<accession>A0A0N8GFL5</accession>
<dbReference type="Proteomes" id="UP000048984">
    <property type="component" value="Unassembled WGS sequence"/>
</dbReference>
<dbReference type="GO" id="GO:0004792">
    <property type="term" value="F:thiosulfate-cyanide sulfurtransferase activity"/>
    <property type="evidence" value="ECO:0007669"/>
    <property type="project" value="TreeGrafter"/>
</dbReference>
<dbReference type="EMBL" id="LJYW01000001">
    <property type="protein sequence ID" value="KPL54657.1"/>
    <property type="molecule type" value="Genomic_DNA"/>
</dbReference>
<evidence type="ECO:0000259" key="1">
    <source>
        <dbReference type="PROSITE" id="PS50206"/>
    </source>
</evidence>
<name>A0A0N8GFL5_9HYPH</name>
<dbReference type="RefSeq" id="WP_054360823.1">
    <property type="nucleotide sequence ID" value="NZ_LJYW01000001.1"/>
</dbReference>
<dbReference type="AlphaFoldDB" id="A0A0N8GFL5"/>
<dbReference type="CDD" id="cd01534">
    <property type="entry name" value="4RHOD_Repeat_3"/>
    <property type="match status" value="1"/>
</dbReference>
<sequence length="529" mass="56721">MPRFISAENLRRFWREGREVALFDLREEGPYAEAHPLWAVSLPLSEIEVRIEALVPRRSAPIVVYDDGEGFAAAGAARIAALGYADVAVLEGGLAAYARVGEVYRDVNVPSKAFGELVESIRHTPSLPAPEIKAILEREPNVVVLDSRRYEEFTTMAIPRGQSVPGGELVYRVHDLAPSPDTLVIVNCAGRTRSIIGTQSLVNACIPNRVVALRNGTIGWTLAGLEVETGRTLRAPEPSEAGKARARAAAARWADKVGVPVIDAAGLDRLIADSDRRTLHRLDVRTPEEHAAGHPEGFVSAPGGQLVQATDEWVAVRGARLVLYDTDGVRARMTASWLVQLGWETYVVEAGALAADARPAPRKVRDFGLGPDDFVAPATLLAEPSRFVVFDLARSPAYRKGHIRGAWHASGPRLADQVAGEQARGLAAGRTLVLTSPDGELAAANLAVARAAASGDVRVLAGGTAAYAAAGGRLDSQEAHWLGVPDDIYKRPYEGTDNPRAAMQGYIDWELQLVAQLANDGIAGFHVVR</sequence>
<feature type="domain" description="Rhodanese" evidence="1">
    <location>
        <begin position="282"/>
        <end position="476"/>
    </location>
</feature>
<protein>
    <submittedName>
        <fullName evidence="2">Sulfurtransferase</fullName>
    </submittedName>
</protein>
<dbReference type="SMART" id="SM00450">
    <property type="entry name" value="RHOD"/>
    <property type="match status" value="4"/>
</dbReference>
<proteinExistence type="predicted"/>
<dbReference type="SUPFAM" id="SSF52821">
    <property type="entry name" value="Rhodanese/Cell cycle control phosphatase"/>
    <property type="match status" value="4"/>
</dbReference>
<dbReference type="PROSITE" id="PS50206">
    <property type="entry name" value="RHODANESE_3"/>
    <property type="match status" value="3"/>
</dbReference>
<evidence type="ECO:0000313" key="3">
    <source>
        <dbReference type="Proteomes" id="UP000048984"/>
    </source>
</evidence>
<dbReference type="Pfam" id="PF00581">
    <property type="entry name" value="Rhodanese"/>
    <property type="match status" value="3"/>
</dbReference>
<dbReference type="InterPro" id="IPR036873">
    <property type="entry name" value="Rhodanese-like_dom_sf"/>
</dbReference>